<keyword evidence="2" id="KW-1185">Reference proteome</keyword>
<evidence type="ECO:0000313" key="1">
    <source>
        <dbReference type="EMBL" id="RUR74886.1"/>
    </source>
</evidence>
<protein>
    <recommendedName>
        <fullName evidence="3">SPOR domain-containing protein</fullName>
    </recommendedName>
</protein>
<reference evidence="1 2" key="1">
    <citation type="journal article" date="2019" name="Genome Biol. Evol.">
        <title>Day and night: Metabolic profiles and evolutionary relationships of six axenic non-marine cyanobacteria.</title>
        <authorList>
            <person name="Will S.E."/>
            <person name="Henke P."/>
            <person name="Boedeker C."/>
            <person name="Huang S."/>
            <person name="Brinkmann H."/>
            <person name="Rohde M."/>
            <person name="Jarek M."/>
            <person name="Friedl T."/>
            <person name="Seufert S."/>
            <person name="Schumacher M."/>
            <person name="Overmann J."/>
            <person name="Neumann-Schaal M."/>
            <person name="Petersen J."/>
        </authorList>
    </citation>
    <scope>NUCLEOTIDE SEQUENCE [LARGE SCALE GENOMIC DNA]</scope>
    <source>
        <strain evidence="1 2">PCC 6912</strain>
    </source>
</reference>
<proteinExistence type="predicted"/>
<dbReference type="AlphaFoldDB" id="A0A433N1L6"/>
<dbReference type="EMBL" id="RSCJ01000027">
    <property type="protein sequence ID" value="RUR74886.1"/>
    <property type="molecule type" value="Genomic_DNA"/>
</dbReference>
<gene>
    <name evidence="1" type="ORF">PCC6912_50640</name>
</gene>
<dbReference type="STRING" id="211165.GCA_000317285_01836"/>
<dbReference type="Proteomes" id="UP000268857">
    <property type="component" value="Unassembled WGS sequence"/>
</dbReference>
<accession>A0A433N1L6</accession>
<comment type="caution">
    <text evidence="1">The sequence shown here is derived from an EMBL/GenBank/DDBJ whole genome shotgun (WGS) entry which is preliminary data.</text>
</comment>
<sequence length="67" mass="7764">MKELVGANTVKYRVYHWWQGDDWSDPQWVHSGDFSELKAKEKVVQLKSTGFKLVKVVRIDSEEVAIA</sequence>
<evidence type="ECO:0008006" key="3">
    <source>
        <dbReference type="Google" id="ProtNLM"/>
    </source>
</evidence>
<dbReference type="RefSeq" id="WP_016879488.1">
    <property type="nucleotide sequence ID" value="NZ_AJLN01000060.1"/>
</dbReference>
<organism evidence="1 2">
    <name type="scientific">Chlorogloeopsis fritschii PCC 6912</name>
    <dbReference type="NCBI Taxonomy" id="211165"/>
    <lineage>
        <taxon>Bacteria</taxon>
        <taxon>Bacillati</taxon>
        <taxon>Cyanobacteriota</taxon>
        <taxon>Cyanophyceae</taxon>
        <taxon>Nostocales</taxon>
        <taxon>Chlorogloeopsidaceae</taxon>
        <taxon>Chlorogloeopsis</taxon>
    </lineage>
</organism>
<evidence type="ECO:0000313" key="2">
    <source>
        <dbReference type="Proteomes" id="UP000268857"/>
    </source>
</evidence>
<name>A0A433N1L6_CHLFR</name>